<dbReference type="Proteomes" id="UP001177670">
    <property type="component" value="Unassembled WGS sequence"/>
</dbReference>
<comment type="caution">
    <text evidence="2">The sequence shown here is derived from an EMBL/GenBank/DDBJ whole genome shotgun (WGS) entry which is preliminary data.</text>
</comment>
<organism evidence="2 3">
    <name type="scientific">Melipona bicolor</name>
    <dbReference type="NCBI Taxonomy" id="60889"/>
    <lineage>
        <taxon>Eukaryota</taxon>
        <taxon>Metazoa</taxon>
        <taxon>Ecdysozoa</taxon>
        <taxon>Arthropoda</taxon>
        <taxon>Hexapoda</taxon>
        <taxon>Insecta</taxon>
        <taxon>Pterygota</taxon>
        <taxon>Neoptera</taxon>
        <taxon>Endopterygota</taxon>
        <taxon>Hymenoptera</taxon>
        <taxon>Apocrita</taxon>
        <taxon>Aculeata</taxon>
        <taxon>Apoidea</taxon>
        <taxon>Anthophila</taxon>
        <taxon>Apidae</taxon>
        <taxon>Melipona</taxon>
    </lineage>
</organism>
<evidence type="ECO:0000313" key="2">
    <source>
        <dbReference type="EMBL" id="KAK1132836.1"/>
    </source>
</evidence>
<sequence>MHEYINFDKCSGPTIPRLRDSNTRLAQAASGCAPSIEVLPIFDVKQNSVRNSARMGGQTSPIVGFSYNNKRRKESLPSTPPH</sequence>
<reference evidence="2" key="1">
    <citation type="submission" date="2021-10" db="EMBL/GenBank/DDBJ databases">
        <title>Melipona bicolor Genome sequencing and assembly.</title>
        <authorList>
            <person name="Araujo N.S."/>
            <person name="Arias M.C."/>
        </authorList>
    </citation>
    <scope>NUCLEOTIDE SEQUENCE</scope>
    <source>
        <strain evidence="2">USP_2M_L1-L4_2017</strain>
        <tissue evidence="2">Whole body</tissue>
    </source>
</reference>
<gene>
    <name evidence="2" type="ORF">K0M31_014206</name>
</gene>
<evidence type="ECO:0000313" key="3">
    <source>
        <dbReference type="Proteomes" id="UP001177670"/>
    </source>
</evidence>
<name>A0AA40G8B4_9HYME</name>
<feature type="region of interest" description="Disordered" evidence="1">
    <location>
        <begin position="52"/>
        <end position="82"/>
    </location>
</feature>
<dbReference type="AlphaFoldDB" id="A0AA40G8B4"/>
<protein>
    <submittedName>
        <fullName evidence="2">Uncharacterized protein</fullName>
    </submittedName>
</protein>
<accession>A0AA40G8B4</accession>
<keyword evidence="3" id="KW-1185">Reference proteome</keyword>
<evidence type="ECO:0000256" key="1">
    <source>
        <dbReference type="SAM" id="MobiDB-lite"/>
    </source>
</evidence>
<dbReference type="EMBL" id="JAHYIQ010000004">
    <property type="protein sequence ID" value="KAK1132836.1"/>
    <property type="molecule type" value="Genomic_DNA"/>
</dbReference>
<feature type="compositionally biased region" description="Polar residues" evidence="1">
    <location>
        <begin position="52"/>
        <end position="61"/>
    </location>
</feature>
<proteinExistence type="predicted"/>